<comment type="caution">
    <text evidence="1">The sequence shown here is derived from an EMBL/GenBank/DDBJ whole genome shotgun (WGS) entry which is preliminary data.</text>
</comment>
<protein>
    <submittedName>
        <fullName evidence="1">Uncharacterized protein</fullName>
    </submittedName>
</protein>
<dbReference type="eggNOG" id="ENOG5031SJI">
    <property type="taxonomic scope" value="Bacteria"/>
</dbReference>
<reference evidence="1 2" key="1">
    <citation type="submission" date="2013-03" db="EMBL/GenBank/DDBJ databases">
        <title>The Genome Sequence of Acinetobacter tandoii CIP 107469.</title>
        <authorList>
            <consortium name="The Broad Institute Genome Sequencing Platform"/>
            <consortium name="The Broad Institute Genome Sequencing Center for Infectious Disease"/>
            <person name="Cerqueira G."/>
            <person name="Feldgarden M."/>
            <person name="Courvalin P."/>
            <person name="Perichon B."/>
            <person name="Grillot-Courvalin C."/>
            <person name="Clermont D."/>
            <person name="Rocha E."/>
            <person name="Yoon E.-J."/>
            <person name="Nemec A."/>
            <person name="Walker B."/>
            <person name="Young S.K."/>
            <person name="Zeng Q."/>
            <person name="Gargeya S."/>
            <person name="Fitzgerald M."/>
            <person name="Haas B."/>
            <person name="Abouelleil A."/>
            <person name="Alvarado L."/>
            <person name="Arachchi H.M."/>
            <person name="Berlin A.M."/>
            <person name="Chapman S.B."/>
            <person name="Dewar J."/>
            <person name="Goldberg J."/>
            <person name="Griggs A."/>
            <person name="Gujja S."/>
            <person name="Hansen M."/>
            <person name="Howarth C."/>
            <person name="Imamovic A."/>
            <person name="Larimer J."/>
            <person name="McCowan C."/>
            <person name="Murphy C."/>
            <person name="Neiman D."/>
            <person name="Pearson M."/>
            <person name="Priest M."/>
            <person name="Roberts A."/>
            <person name="Saif S."/>
            <person name="Shea T."/>
            <person name="Sisk P."/>
            <person name="Sykes S."/>
            <person name="Wortman J."/>
            <person name="Nusbaum C."/>
            <person name="Birren B."/>
        </authorList>
    </citation>
    <scope>NUCLEOTIDE SEQUENCE [LARGE SCALE GENOMIC DNA]</scope>
    <source>
        <strain evidence="1 2">CIP 107469</strain>
    </source>
</reference>
<accession>R9ATT1</accession>
<organism evidence="1 2">
    <name type="scientific">Acinetobacter tandoii DSM 14970 = CIP 107469</name>
    <dbReference type="NCBI Taxonomy" id="1120927"/>
    <lineage>
        <taxon>Bacteria</taxon>
        <taxon>Pseudomonadati</taxon>
        <taxon>Pseudomonadota</taxon>
        <taxon>Gammaproteobacteria</taxon>
        <taxon>Moraxellales</taxon>
        <taxon>Moraxellaceae</taxon>
        <taxon>Acinetobacter</taxon>
    </lineage>
</organism>
<dbReference type="EMBL" id="AQFM01000041">
    <property type="protein sequence ID" value="EOR05455.1"/>
    <property type="molecule type" value="Genomic_DNA"/>
</dbReference>
<keyword evidence="2" id="KW-1185">Reference proteome</keyword>
<sequence length="141" mass="16508">MGIEYFIIGISRDGAPTQEDVLELFSPYWTEKEENYYFLDYGKEVYQGLIVHNECHFNIDFHEDNLAVKGVTIFKPCSDVKLEQAIFQLIYKFPMFVTYPSEPLLIITANFKCTEMIKEQYPELIENLTVVSSFEEYNSLS</sequence>
<gene>
    <name evidence="1" type="ORF">I593_03065</name>
</gene>
<proteinExistence type="predicted"/>
<dbReference type="OrthoDB" id="6694438at2"/>
<dbReference type="PATRIC" id="fig|1120927.3.peg.2986"/>
<dbReference type="AlphaFoldDB" id="R9ATT1"/>
<dbReference type="Proteomes" id="UP000016201">
    <property type="component" value="Unassembled WGS sequence"/>
</dbReference>
<evidence type="ECO:0000313" key="2">
    <source>
        <dbReference type="Proteomes" id="UP000016201"/>
    </source>
</evidence>
<evidence type="ECO:0000313" key="1">
    <source>
        <dbReference type="EMBL" id="EOR05455.1"/>
    </source>
</evidence>
<name>R9ATT1_9GAMM</name>